<reference evidence="3 4" key="2">
    <citation type="submission" date="2017-09" db="EMBL/GenBank/DDBJ databases">
        <authorList>
            <person name="Lee N."/>
            <person name="Cho B.-K."/>
        </authorList>
    </citation>
    <scope>NUCLEOTIDE SEQUENCE [LARGE SCALE GENOMIC DNA]</scope>
    <source>
        <strain evidence="3 4">ATCC 27467</strain>
    </source>
</reference>
<gene>
    <name evidence="3" type="ORF">CP968_30530</name>
    <name evidence="2" type="ORF">GCM10010371_35850</name>
</gene>
<accession>A0A5P2USE8</accession>
<protein>
    <submittedName>
        <fullName evidence="3">Uncharacterized protein</fullName>
    </submittedName>
</protein>
<dbReference type="Proteomes" id="UP000634660">
    <property type="component" value="Unassembled WGS sequence"/>
</dbReference>
<feature type="compositionally biased region" description="Basic residues" evidence="1">
    <location>
        <begin position="64"/>
        <end position="73"/>
    </location>
</feature>
<dbReference type="KEGG" id="ssub:CP968_30530"/>
<evidence type="ECO:0000313" key="2">
    <source>
        <dbReference type="EMBL" id="GGZ72752.1"/>
    </source>
</evidence>
<evidence type="ECO:0000313" key="3">
    <source>
        <dbReference type="EMBL" id="QEU82033.1"/>
    </source>
</evidence>
<feature type="region of interest" description="Disordered" evidence="1">
    <location>
        <begin position="28"/>
        <end position="73"/>
    </location>
</feature>
<dbReference type="AlphaFoldDB" id="A0A5P2USE8"/>
<organism evidence="3 4">
    <name type="scientific">Streptomyces subrutilus</name>
    <dbReference type="NCBI Taxonomy" id="36818"/>
    <lineage>
        <taxon>Bacteria</taxon>
        <taxon>Bacillati</taxon>
        <taxon>Actinomycetota</taxon>
        <taxon>Actinomycetes</taxon>
        <taxon>Kitasatosporales</taxon>
        <taxon>Streptomycetaceae</taxon>
        <taxon>Streptomyces</taxon>
    </lineage>
</organism>
<reference evidence="2" key="1">
    <citation type="journal article" date="2014" name="Int. J. Syst. Evol. Microbiol.">
        <title>Complete genome sequence of Corynebacterium casei LMG S-19264T (=DSM 44701T), isolated from a smear-ripened cheese.</title>
        <authorList>
            <consortium name="US DOE Joint Genome Institute (JGI-PGF)"/>
            <person name="Walter F."/>
            <person name="Albersmeier A."/>
            <person name="Kalinowski J."/>
            <person name="Ruckert C."/>
        </authorList>
    </citation>
    <scope>NUCLEOTIDE SEQUENCE</scope>
    <source>
        <strain evidence="2">JCM 4834</strain>
    </source>
</reference>
<keyword evidence="4" id="KW-1185">Reference proteome</keyword>
<dbReference type="RefSeq" id="WP_150521036.1">
    <property type="nucleotide sequence ID" value="NZ_BMVX01000012.1"/>
</dbReference>
<dbReference type="Proteomes" id="UP000326831">
    <property type="component" value="Chromosome"/>
</dbReference>
<proteinExistence type="predicted"/>
<dbReference type="EMBL" id="BMVX01000012">
    <property type="protein sequence ID" value="GGZ72752.1"/>
    <property type="molecule type" value="Genomic_DNA"/>
</dbReference>
<evidence type="ECO:0000313" key="4">
    <source>
        <dbReference type="Proteomes" id="UP000326831"/>
    </source>
</evidence>
<name>A0A5P2USE8_9ACTN</name>
<reference evidence="2" key="3">
    <citation type="submission" date="2020-09" db="EMBL/GenBank/DDBJ databases">
        <authorList>
            <person name="Sun Q."/>
            <person name="Ohkuma M."/>
        </authorList>
    </citation>
    <scope>NUCLEOTIDE SEQUENCE</scope>
    <source>
        <strain evidence="2">JCM 4834</strain>
    </source>
</reference>
<evidence type="ECO:0000256" key="1">
    <source>
        <dbReference type="SAM" id="MobiDB-lite"/>
    </source>
</evidence>
<dbReference type="EMBL" id="CP023701">
    <property type="protein sequence ID" value="QEU82033.1"/>
    <property type="molecule type" value="Genomic_DNA"/>
</dbReference>
<sequence>MIFTVLLVPPLLLCAVLALGRYEEHMLAPHEERPAQRGRHLTAVPDAPDRQGPAGREGPETRARHGRRARHAA</sequence>